<evidence type="ECO:0000256" key="1">
    <source>
        <dbReference type="SAM" id="MobiDB-lite"/>
    </source>
</evidence>
<dbReference type="PANTHER" id="PTHR38731">
    <property type="entry name" value="LIPL45-RELATED LIPOPROTEIN-RELATED"/>
    <property type="match status" value="1"/>
</dbReference>
<evidence type="ECO:0000313" key="5">
    <source>
        <dbReference type="Proteomes" id="UP000054618"/>
    </source>
</evidence>
<feature type="compositionally biased region" description="Polar residues" evidence="1">
    <location>
        <begin position="159"/>
        <end position="170"/>
    </location>
</feature>
<dbReference type="PATRIC" id="fig|45073.5.peg.1358"/>
<reference evidence="4 5" key="1">
    <citation type="submission" date="2015-11" db="EMBL/GenBank/DDBJ databases">
        <title>Genomic analysis of 38 Legionella species identifies large and diverse effector repertoires.</title>
        <authorList>
            <person name="Burstein D."/>
            <person name="Amaro F."/>
            <person name="Zusman T."/>
            <person name="Lifshitz Z."/>
            <person name="Cohen O."/>
            <person name="Gilbert J.A."/>
            <person name="Pupko T."/>
            <person name="Shuman H.A."/>
            <person name="Segal G."/>
        </authorList>
    </citation>
    <scope>NUCLEOTIDE SEQUENCE [LARGE SCALE GENOMIC DNA]</scope>
    <source>
        <strain evidence="4 5">CDC#1442-AUS-E</strain>
    </source>
</reference>
<feature type="region of interest" description="Disordered" evidence="1">
    <location>
        <begin position="156"/>
        <end position="206"/>
    </location>
</feature>
<dbReference type="STRING" id="45073.Lqui_1287"/>
<feature type="compositionally biased region" description="Low complexity" evidence="1">
    <location>
        <begin position="180"/>
        <end position="202"/>
    </location>
</feature>
<dbReference type="EMBL" id="LNYS01000008">
    <property type="protein sequence ID" value="KTD49962.1"/>
    <property type="molecule type" value="Genomic_DNA"/>
</dbReference>
<keyword evidence="5" id="KW-1185">Reference proteome</keyword>
<gene>
    <name evidence="4" type="ORF">Lqui_1287</name>
</gene>
<dbReference type="InterPro" id="IPR006860">
    <property type="entry name" value="FecR"/>
</dbReference>
<protein>
    <submittedName>
        <fullName evidence="4">FecR protein</fullName>
    </submittedName>
</protein>
<dbReference type="AlphaFoldDB" id="A0A0W0XZI0"/>
<dbReference type="Pfam" id="PF04773">
    <property type="entry name" value="FecR"/>
    <property type="match status" value="1"/>
</dbReference>
<accession>A0A0W0XZI0</accession>
<proteinExistence type="predicted"/>
<organism evidence="4 5">
    <name type="scientific">Legionella quinlivanii</name>
    <dbReference type="NCBI Taxonomy" id="45073"/>
    <lineage>
        <taxon>Bacteria</taxon>
        <taxon>Pseudomonadati</taxon>
        <taxon>Pseudomonadota</taxon>
        <taxon>Gammaproteobacteria</taxon>
        <taxon>Legionellales</taxon>
        <taxon>Legionellaceae</taxon>
        <taxon>Legionella</taxon>
    </lineage>
</organism>
<sequence length="255" mass="26807">MKKIILVIFILFTGTAFTAPAALVLLVSNKVSAQQAGKERALSRGSQLFTGDTIITGAGAKAEIKYTDGSLVSIQENTSYQIVSYSSQQNVEFKTKLNKGAIEYTSSKKKKGSIQTPVVALAILGTQLQAIATPSNTYLDVKQGLVQGGNQLVGPGQQFSSGSFDRSGNFTPGPIPWKYSDSTQTSSTDSSAGTTGDSNSSTIEQNSQIATETIGLTTSLIENTTINTAVSNIAIESQLPVIETVELAEIIAICP</sequence>
<name>A0A0W0XZI0_9GAMM</name>
<comment type="caution">
    <text evidence="4">The sequence shown here is derived from an EMBL/GenBank/DDBJ whole genome shotgun (WGS) entry which is preliminary data.</text>
</comment>
<dbReference type="RefSeq" id="WP_058507409.1">
    <property type="nucleotide sequence ID" value="NZ_CAAAIK010000005.1"/>
</dbReference>
<feature type="domain" description="FecR protein" evidence="3">
    <location>
        <begin position="52"/>
        <end position="146"/>
    </location>
</feature>
<evidence type="ECO:0000313" key="4">
    <source>
        <dbReference type="EMBL" id="KTD49962.1"/>
    </source>
</evidence>
<dbReference type="Proteomes" id="UP000054618">
    <property type="component" value="Unassembled WGS sequence"/>
</dbReference>
<dbReference type="Gene3D" id="2.60.120.1440">
    <property type="match status" value="1"/>
</dbReference>
<evidence type="ECO:0000256" key="2">
    <source>
        <dbReference type="SAM" id="SignalP"/>
    </source>
</evidence>
<evidence type="ECO:0000259" key="3">
    <source>
        <dbReference type="Pfam" id="PF04773"/>
    </source>
</evidence>
<feature type="signal peptide" evidence="2">
    <location>
        <begin position="1"/>
        <end position="18"/>
    </location>
</feature>
<feature type="chain" id="PRO_5006917113" evidence="2">
    <location>
        <begin position="19"/>
        <end position="255"/>
    </location>
</feature>
<keyword evidence="2" id="KW-0732">Signal</keyword>